<dbReference type="Gene3D" id="1.25.10.10">
    <property type="entry name" value="Leucine-rich Repeat Variant"/>
    <property type="match status" value="1"/>
</dbReference>
<dbReference type="InterPro" id="IPR011989">
    <property type="entry name" value="ARM-like"/>
</dbReference>
<feature type="non-terminal residue" evidence="1">
    <location>
        <position position="218"/>
    </location>
</feature>
<accession>X0XQI7</accession>
<evidence type="ECO:0008006" key="2">
    <source>
        <dbReference type="Google" id="ProtNLM"/>
    </source>
</evidence>
<dbReference type="EMBL" id="BARS01044570">
    <property type="protein sequence ID" value="GAG37597.1"/>
    <property type="molecule type" value="Genomic_DNA"/>
</dbReference>
<proteinExistence type="predicted"/>
<name>X0XQI7_9ZZZZ</name>
<evidence type="ECO:0000313" key="1">
    <source>
        <dbReference type="EMBL" id="GAG37597.1"/>
    </source>
</evidence>
<comment type="caution">
    <text evidence="1">The sequence shown here is derived from an EMBL/GenBank/DDBJ whole genome shotgun (WGS) entry which is preliminary data.</text>
</comment>
<sequence>MGGPITAEEFIKKLERDPEYQARMKEKEKKRLKIAARNRRDSTGVLSDLAKIGFPVETVSELFNRKLWYEQAIPVLIKWLPKMKNTKVKESIVRALTVKWAKPQAAPLLVREYDKHTKPEDSALRWAISNALCEVADDSVCDDVIRLAQDRRYGPDRQMLMLVLGNMKDERVLDVLIGLLGDDDVAGHAIMGLRKLKAERARPHIEPFLEHPRRWVRK</sequence>
<dbReference type="AlphaFoldDB" id="X0XQI7"/>
<protein>
    <recommendedName>
        <fullName evidence="2">HEAT repeat domain-containing protein</fullName>
    </recommendedName>
</protein>
<reference evidence="1" key="1">
    <citation type="journal article" date="2014" name="Front. Microbiol.">
        <title>High frequency of phylogenetically diverse reductive dehalogenase-homologous genes in deep subseafloor sedimentary metagenomes.</title>
        <authorList>
            <person name="Kawai M."/>
            <person name="Futagami T."/>
            <person name="Toyoda A."/>
            <person name="Takaki Y."/>
            <person name="Nishi S."/>
            <person name="Hori S."/>
            <person name="Arai W."/>
            <person name="Tsubouchi T."/>
            <person name="Morono Y."/>
            <person name="Uchiyama I."/>
            <person name="Ito T."/>
            <person name="Fujiyama A."/>
            <person name="Inagaki F."/>
            <person name="Takami H."/>
        </authorList>
    </citation>
    <scope>NUCLEOTIDE SEQUENCE</scope>
    <source>
        <strain evidence="1">Expedition CK06-06</strain>
    </source>
</reference>
<organism evidence="1">
    <name type="scientific">marine sediment metagenome</name>
    <dbReference type="NCBI Taxonomy" id="412755"/>
    <lineage>
        <taxon>unclassified sequences</taxon>
        <taxon>metagenomes</taxon>
        <taxon>ecological metagenomes</taxon>
    </lineage>
</organism>
<dbReference type="InterPro" id="IPR016024">
    <property type="entry name" value="ARM-type_fold"/>
</dbReference>
<gene>
    <name evidence="1" type="ORF">S01H1_67311</name>
</gene>
<dbReference type="SUPFAM" id="SSF48371">
    <property type="entry name" value="ARM repeat"/>
    <property type="match status" value="1"/>
</dbReference>